<keyword evidence="8" id="KW-1185">Reference proteome</keyword>
<evidence type="ECO:0000256" key="4">
    <source>
        <dbReference type="ARBA" id="ARBA00022729"/>
    </source>
</evidence>
<dbReference type="InterPro" id="IPR004911">
    <property type="entry name" value="Interferon-induced_GILT"/>
</dbReference>
<dbReference type="PANTHER" id="PTHR13234:SF8">
    <property type="entry name" value="GAMMA-INTERFERON-INDUCIBLE LYSOSOMAL THIOL REDUCTASE"/>
    <property type="match status" value="1"/>
</dbReference>
<dbReference type="AlphaFoldDB" id="A0A167XTJ8"/>
<evidence type="ECO:0000256" key="2">
    <source>
        <dbReference type="ARBA" id="ARBA00005679"/>
    </source>
</evidence>
<dbReference type="GO" id="GO:0016671">
    <property type="term" value="F:oxidoreductase activity, acting on a sulfur group of donors, disulfide as acceptor"/>
    <property type="evidence" value="ECO:0007669"/>
    <property type="project" value="InterPro"/>
</dbReference>
<accession>A0A167XTJ8</accession>
<dbReference type="EMBL" id="AZGY01000021">
    <property type="protein sequence ID" value="KZZ90449.1"/>
    <property type="molecule type" value="Genomic_DNA"/>
</dbReference>
<keyword evidence="6" id="KW-0472">Membrane</keyword>
<dbReference type="STRING" id="1081109.A0A167XTJ8"/>
<evidence type="ECO:0000256" key="5">
    <source>
        <dbReference type="ARBA" id="ARBA00023180"/>
    </source>
</evidence>
<dbReference type="Pfam" id="PF03227">
    <property type="entry name" value="GILT"/>
    <property type="match status" value="1"/>
</dbReference>
<keyword evidence="4" id="KW-0732">Signal</keyword>
<dbReference type="Proteomes" id="UP000078544">
    <property type="component" value="Unassembled WGS sequence"/>
</dbReference>
<evidence type="ECO:0000256" key="6">
    <source>
        <dbReference type="SAM" id="Phobius"/>
    </source>
</evidence>
<evidence type="ECO:0000313" key="8">
    <source>
        <dbReference type="Proteomes" id="UP000078544"/>
    </source>
</evidence>
<reference evidence="7 8" key="1">
    <citation type="journal article" date="2016" name="Genome Biol. Evol.">
        <title>Divergent and convergent evolution of fungal pathogenicity.</title>
        <authorList>
            <person name="Shang Y."/>
            <person name="Xiao G."/>
            <person name="Zheng P."/>
            <person name="Cen K."/>
            <person name="Zhan S."/>
            <person name="Wang C."/>
        </authorList>
    </citation>
    <scope>NUCLEOTIDE SEQUENCE [LARGE SCALE GENOMIC DNA]</scope>
    <source>
        <strain evidence="7 8">RCEF 2490</strain>
    </source>
</reference>
<proteinExistence type="inferred from homology"/>
<dbReference type="GO" id="GO:0005576">
    <property type="term" value="C:extracellular region"/>
    <property type="evidence" value="ECO:0007669"/>
    <property type="project" value="UniProtKB-SubCell"/>
</dbReference>
<evidence type="ECO:0000256" key="1">
    <source>
        <dbReference type="ARBA" id="ARBA00004613"/>
    </source>
</evidence>
<comment type="similarity">
    <text evidence="2">Belongs to the GILT family.</text>
</comment>
<name>A0A167XTJ8_9HYPO</name>
<keyword evidence="6" id="KW-0812">Transmembrane</keyword>
<gene>
    <name evidence="7" type="ORF">AAL_07135</name>
</gene>
<comment type="subcellular location">
    <subcellularLocation>
        <location evidence="1">Secreted</location>
    </subcellularLocation>
</comment>
<feature type="transmembrane region" description="Helical" evidence="6">
    <location>
        <begin position="28"/>
        <end position="46"/>
    </location>
</feature>
<dbReference type="PANTHER" id="PTHR13234">
    <property type="entry name" value="GAMMA-INTERFERON INDUCIBLE LYSOSOMAL THIOL REDUCTASE GILT"/>
    <property type="match status" value="1"/>
</dbReference>
<keyword evidence="5" id="KW-0325">Glycoprotein</keyword>
<keyword evidence="3" id="KW-0964">Secreted</keyword>
<evidence type="ECO:0000313" key="7">
    <source>
        <dbReference type="EMBL" id="KZZ90449.1"/>
    </source>
</evidence>
<comment type="caution">
    <text evidence="7">The sequence shown here is derived from an EMBL/GenBank/DDBJ whole genome shotgun (WGS) entry which is preliminary data.</text>
</comment>
<keyword evidence="6" id="KW-1133">Transmembrane helix</keyword>
<sequence length="224" mass="25084">MDGKHRLVQGRPNQPPSSMSSFVRIRRFLFPVLAVLLVFRGLYHISGRYTAYGKQIVTKRLVPLEAHIISKCPDTRDAMRELILPVMQRAYDKVDFKLNYIGSPTDDDGVECKHGPSECMGNIIELCARELYPDPKINLGFIMCLTRDYENIPGRALVEDCALEHAIDIKAINDCATKDDGAHGIELLRNSVVETAEVRKAHNIGCSLATLCHAMIKAFSKDMP</sequence>
<protein>
    <submittedName>
        <fullName evidence="7">Gamma interferon inducible lysosomal thiol reductase GILT</fullName>
    </submittedName>
</protein>
<organism evidence="7 8">
    <name type="scientific">Moelleriella libera RCEF 2490</name>
    <dbReference type="NCBI Taxonomy" id="1081109"/>
    <lineage>
        <taxon>Eukaryota</taxon>
        <taxon>Fungi</taxon>
        <taxon>Dikarya</taxon>
        <taxon>Ascomycota</taxon>
        <taxon>Pezizomycotina</taxon>
        <taxon>Sordariomycetes</taxon>
        <taxon>Hypocreomycetidae</taxon>
        <taxon>Hypocreales</taxon>
        <taxon>Clavicipitaceae</taxon>
        <taxon>Moelleriella</taxon>
    </lineage>
</organism>
<dbReference type="OrthoDB" id="958254at2759"/>
<evidence type="ECO:0000256" key="3">
    <source>
        <dbReference type="ARBA" id="ARBA00022525"/>
    </source>
</evidence>